<dbReference type="EMBL" id="CP119311">
    <property type="protein sequence ID" value="WEK37521.1"/>
    <property type="molecule type" value="Genomic_DNA"/>
</dbReference>
<sequence>MKKLSSIFCLWAVLLSSCEKYLSEEPKKQVTIQNAEQLDALMNNVNRYETNYAAGYATDDTEIPKDIFAANTTRFTLAYMFYYVLDPEAMATAATDALWNAEYTKILQANLVLFNLDKITGTEQEKNILKADALFIRGYSNWLLVNHYAMPWKPGVNDDAQGIPLKKSIDYAESLERATLKQTYDAILEDITTAASLTPNDDVQDRLRWRVSRKAISAFLSRYYLFLGDYDKTIQYADEALGSSTAKLYDYKTIIAGNSASFTNPVATLTYSELNDWAASKFLFWSEFYYTRYSYIATQWYVPSAGLRSLYDQGNDLRFKWFFIPNGGRRMSVVDANSWRYTVFNDGRYLPSGPTIAEVLLNKAEAMARTDKWSTALTPVNTLREKRMTTPDPLAASSQDDAIAKVLQERRRELPFAYRFLDIRRFSANNYPADDVTVTRDFWQVNQGGVDVTTPRTYTLEPGSPRYALPITTVEINNSQGALKQNPY</sequence>
<evidence type="ECO:0000259" key="6">
    <source>
        <dbReference type="Pfam" id="PF07980"/>
    </source>
</evidence>
<evidence type="ECO:0000256" key="2">
    <source>
        <dbReference type="ARBA" id="ARBA00006275"/>
    </source>
</evidence>
<dbReference type="GO" id="GO:0009279">
    <property type="term" value="C:cell outer membrane"/>
    <property type="evidence" value="ECO:0007669"/>
    <property type="project" value="UniProtKB-SubCell"/>
</dbReference>
<dbReference type="Pfam" id="PF14322">
    <property type="entry name" value="SusD-like_3"/>
    <property type="match status" value="1"/>
</dbReference>
<keyword evidence="3" id="KW-0732">Signal</keyword>
<name>A0AAJ6BJL6_9BACT</name>
<accession>A0AAJ6BJL6</accession>
<comment type="subcellular location">
    <subcellularLocation>
        <location evidence="1">Cell outer membrane</location>
    </subcellularLocation>
</comment>
<dbReference type="SUPFAM" id="SSF48452">
    <property type="entry name" value="TPR-like"/>
    <property type="match status" value="1"/>
</dbReference>
<dbReference type="Gene3D" id="1.25.40.390">
    <property type="match status" value="1"/>
</dbReference>
<dbReference type="AlphaFoldDB" id="A0AAJ6BJL6"/>
<evidence type="ECO:0000313" key="8">
    <source>
        <dbReference type="EMBL" id="WEK37521.1"/>
    </source>
</evidence>
<dbReference type="InterPro" id="IPR011990">
    <property type="entry name" value="TPR-like_helical_dom_sf"/>
</dbReference>
<dbReference type="Proteomes" id="UP001220610">
    <property type="component" value="Chromosome"/>
</dbReference>
<dbReference type="InterPro" id="IPR012944">
    <property type="entry name" value="SusD_RagB_dom"/>
</dbReference>
<feature type="domain" description="SusD-like N-terminal" evidence="7">
    <location>
        <begin position="20"/>
        <end position="225"/>
    </location>
</feature>
<evidence type="ECO:0000256" key="3">
    <source>
        <dbReference type="ARBA" id="ARBA00022729"/>
    </source>
</evidence>
<comment type="similarity">
    <text evidence="2">Belongs to the SusD family.</text>
</comment>
<evidence type="ECO:0000256" key="4">
    <source>
        <dbReference type="ARBA" id="ARBA00023136"/>
    </source>
</evidence>
<keyword evidence="4" id="KW-0472">Membrane</keyword>
<evidence type="ECO:0000256" key="1">
    <source>
        <dbReference type="ARBA" id="ARBA00004442"/>
    </source>
</evidence>
<evidence type="ECO:0000313" key="9">
    <source>
        <dbReference type="Proteomes" id="UP001220610"/>
    </source>
</evidence>
<evidence type="ECO:0000259" key="7">
    <source>
        <dbReference type="Pfam" id="PF14322"/>
    </source>
</evidence>
<proteinExistence type="inferred from homology"/>
<organism evidence="8 9">
    <name type="scientific">Candidatus Pseudobacter hemicellulosilyticus</name>
    <dbReference type="NCBI Taxonomy" id="3121375"/>
    <lineage>
        <taxon>Bacteria</taxon>
        <taxon>Pseudomonadati</taxon>
        <taxon>Bacteroidota</taxon>
        <taxon>Chitinophagia</taxon>
        <taxon>Chitinophagales</taxon>
        <taxon>Chitinophagaceae</taxon>
        <taxon>Pseudobacter</taxon>
    </lineage>
</organism>
<protein>
    <submittedName>
        <fullName evidence="8">RagB/SusD family nutrient uptake outer membrane protein</fullName>
    </submittedName>
</protein>
<keyword evidence="5" id="KW-0998">Cell outer membrane</keyword>
<dbReference type="Pfam" id="PF07980">
    <property type="entry name" value="SusD_RagB"/>
    <property type="match status" value="1"/>
</dbReference>
<feature type="domain" description="RagB/SusD" evidence="6">
    <location>
        <begin position="356"/>
        <end position="488"/>
    </location>
</feature>
<gene>
    <name evidence="8" type="ORF">P0Y53_08400</name>
</gene>
<reference evidence="8" key="1">
    <citation type="submission" date="2023-03" db="EMBL/GenBank/DDBJ databases">
        <title>Andean soil-derived lignocellulolytic bacterial consortium as a source of novel taxa and putative plastic-active enzymes.</title>
        <authorList>
            <person name="Diaz-Garcia L."/>
            <person name="Chuvochina M."/>
            <person name="Feuerriegel G."/>
            <person name="Bunk B."/>
            <person name="Sproer C."/>
            <person name="Streit W.R."/>
            <person name="Rodriguez L.M."/>
            <person name="Overmann J."/>
            <person name="Jimenez D.J."/>
        </authorList>
    </citation>
    <scope>NUCLEOTIDE SEQUENCE</scope>
    <source>
        <strain evidence="8">MAG 7</strain>
    </source>
</reference>
<dbReference type="InterPro" id="IPR033985">
    <property type="entry name" value="SusD-like_N"/>
</dbReference>
<evidence type="ECO:0000256" key="5">
    <source>
        <dbReference type="ARBA" id="ARBA00023237"/>
    </source>
</evidence>